<accession>A0A1D1YVS5</accession>
<evidence type="ECO:0000256" key="5">
    <source>
        <dbReference type="PIRSR" id="PIRSR000097-3"/>
    </source>
</evidence>
<keyword evidence="2" id="KW-0560">Oxidoreductase</keyword>
<dbReference type="InterPro" id="IPR023210">
    <property type="entry name" value="NADP_OxRdtase_dom"/>
</dbReference>
<dbReference type="EMBL" id="GDJX01009220">
    <property type="protein sequence ID" value="JAT58716.1"/>
    <property type="molecule type" value="Transcribed_RNA"/>
</dbReference>
<dbReference type="PIRSF" id="PIRSF000097">
    <property type="entry name" value="AKR"/>
    <property type="match status" value="1"/>
</dbReference>
<evidence type="ECO:0000256" key="4">
    <source>
        <dbReference type="PIRSR" id="PIRSR000097-2"/>
    </source>
</evidence>
<organism evidence="7">
    <name type="scientific">Anthurium amnicola</name>
    <dbReference type="NCBI Taxonomy" id="1678845"/>
    <lineage>
        <taxon>Eukaryota</taxon>
        <taxon>Viridiplantae</taxon>
        <taxon>Streptophyta</taxon>
        <taxon>Embryophyta</taxon>
        <taxon>Tracheophyta</taxon>
        <taxon>Spermatophyta</taxon>
        <taxon>Magnoliopsida</taxon>
        <taxon>Liliopsida</taxon>
        <taxon>Araceae</taxon>
        <taxon>Pothoideae</taxon>
        <taxon>Potheae</taxon>
        <taxon>Anthurium</taxon>
    </lineage>
</organism>
<dbReference type="Gene3D" id="3.20.20.100">
    <property type="entry name" value="NADP-dependent oxidoreductase domain"/>
    <property type="match status" value="1"/>
</dbReference>
<evidence type="ECO:0000256" key="1">
    <source>
        <dbReference type="ARBA" id="ARBA00007905"/>
    </source>
</evidence>
<evidence type="ECO:0000313" key="7">
    <source>
        <dbReference type="EMBL" id="JAT58716.1"/>
    </source>
</evidence>
<dbReference type="GO" id="GO:0016491">
    <property type="term" value="F:oxidoreductase activity"/>
    <property type="evidence" value="ECO:0007669"/>
    <property type="project" value="UniProtKB-KW"/>
</dbReference>
<sequence>KKKTMSENPTIKLNPTGQPMPLIGVGMWKVPNDKAANVVIDALKLGYRLVDGAGVYGNEKEIGDGLKKAFDTGIVKREDVFITSKLWNTNHARQHVRQALERTLKDLQLDYLDLYLMHFPVALKYIDPEKQYPSEWDYDPDGKGDKGCVTEKVPVQETWQAMEELVDAGLVKNIGISNFGGGSVVDLLTYARIRPSVMQLELSPYLTQEKLVNYCQSQGMAITGYSNFSNLSYFDFNPESRKAPKIFEHPTIKELSNKHNKLPAQIILKWSLQRQIAIVPKSLNPDRLAQNRKLFDFELTQEELHKVTSLNMNLRFNDPGVYANLPIFD</sequence>
<dbReference type="AlphaFoldDB" id="A0A1D1YVS5"/>
<dbReference type="PRINTS" id="PR00069">
    <property type="entry name" value="ALDKETRDTASE"/>
</dbReference>
<dbReference type="InterPro" id="IPR020471">
    <property type="entry name" value="AKR"/>
</dbReference>
<protein>
    <submittedName>
        <fullName evidence="7">NADPH-dependent D-xylose reductase II,III</fullName>
    </submittedName>
</protein>
<reference evidence="7" key="1">
    <citation type="submission" date="2015-07" db="EMBL/GenBank/DDBJ databases">
        <title>Transcriptome Assembly of Anthurium amnicola.</title>
        <authorList>
            <person name="Suzuki J."/>
        </authorList>
    </citation>
    <scope>NUCLEOTIDE SEQUENCE</scope>
</reference>
<dbReference type="PROSITE" id="PS00798">
    <property type="entry name" value="ALDOKETO_REDUCTASE_1"/>
    <property type="match status" value="1"/>
</dbReference>
<proteinExistence type="inferred from homology"/>
<feature type="domain" description="NADP-dependent oxidoreductase" evidence="6">
    <location>
        <begin position="23"/>
        <end position="311"/>
    </location>
</feature>
<dbReference type="PROSITE" id="PS00062">
    <property type="entry name" value="ALDOKETO_REDUCTASE_2"/>
    <property type="match status" value="1"/>
</dbReference>
<dbReference type="InterPro" id="IPR036812">
    <property type="entry name" value="NAD(P)_OxRdtase_dom_sf"/>
</dbReference>
<feature type="non-terminal residue" evidence="7">
    <location>
        <position position="1"/>
    </location>
</feature>
<evidence type="ECO:0000256" key="2">
    <source>
        <dbReference type="ARBA" id="ARBA00023002"/>
    </source>
</evidence>
<comment type="similarity">
    <text evidence="1">Belongs to the aldo/keto reductase family.</text>
</comment>
<dbReference type="FunFam" id="3.20.20.100:FF:000007">
    <property type="entry name" value="NAD(P)H-dependent D-xylose reductase xyl1"/>
    <property type="match status" value="1"/>
</dbReference>
<gene>
    <name evidence="7" type="primary">xyrB</name>
    <name evidence="7" type="ORF">g.22228</name>
</gene>
<name>A0A1D1YVS5_9ARAE</name>
<dbReference type="Pfam" id="PF00248">
    <property type="entry name" value="Aldo_ket_red"/>
    <property type="match status" value="1"/>
</dbReference>
<evidence type="ECO:0000256" key="3">
    <source>
        <dbReference type="PIRSR" id="PIRSR000097-1"/>
    </source>
</evidence>
<dbReference type="InterPro" id="IPR018170">
    <property type="entry name" value="Aldo/ket_reductase_CS"/>
</dbReference>
<evidence type="ECO:0000259" key="6">
    <source>
        <dbReference type="Pfam" id="PF00248"/>
    </source>
</evidence>
<dbReference type="SUPFAM" id="SSF51430">
    <property type="entry name" value="NAD(P)-linked oxidoreductase"/>
    <property type="match status" value="1"/>
</dbReference>
<feature type="site" description="Lowers pKa of active site Tyr" evidence="5">
    <location>
        <position position="85"/>
    </location>
</feature>
<feature type="active site" description="Proton donor" evidence="3">
    <location>
        <position position="56"/>
    </location>
</feature>
<dbReference type="PANTHER" id="PTHR11732">
    <property type="entry name" value="ALDO/KETO REDUCTASE"/>
    <property type="match status" value="1"/>
</dbReference>
<dbReference type="PROSITE" id="PS00063">
    <property type="entry name" value="ALDOKETO_REDUCTASE_3"/>
    <property type="match status" value="1"/>
</dbReference>
<feature type="binding site" evidence="4">
    <location>
        <position position="118"/>
    </location>
    <ligand>
        <name>substrate</name>
    </ligand>
</feature>